<feature type="region of interest" description="Disordered" evidence="1">
    <location>
        <begin position="92"/>
        <end position="111"/>
    </location>
</feature>
<dbReference type="AlphaFoldDB" id="A0A2A9NC15"/>
<accession>A0A2A9NC15</accession>
<reference evidence="2 3" key="1">
    <citation type="submission" date="2014-02" db="EMBL/GenBank/DDBJ databases">
        <title>Transposable element dynamics among asymbiotic and ectomycorrhizal Amanita fungi.</title>
        <authorList>
            <consortium name="DOE Joint Genome Institute"/>
            <person name="Hess J."/>
            <person name="Skrede I."/>
            <person name="Wolfe B."/>
            <person name="LaButti K."/>
            <person name="Ohm R.A."/>
            <person name="Grigoriev I.V."/>
            <person name="Pringle A."/>
        </authorList>
    </citation>
    <scope>NUCLEOTIDE SEQUENCE [LARGE SCALE GENOMIC DNA]</scope>
    <source>
        <strain evidence="2 3">SKay4041</strain>
    </source>
</reference>
<sequence>MSNKGYSVSPSPPGLHSPNPFSTAISSLRSTYQAESASEDALQYINTILHNRSTSPTQMPHGDHENTNIHSDTNTVMVPRPQSHLVTPKASPIVSPLAPHRSPSTSINDNGTGMISRMRSAAFDESHNIAQPIPSHPAPTFLSSDFVDLEINITRTLISLLALMDKPQPSNFPSSTDPSFMLQNIFATNVNKLLHNKGYVPSIQVKDMGKALAAHIRTCIGSGFDTPQEEKLIQTDLLAHIIAYAAVDLQMESLTIRHFSWLNHPSHSIPGSPRRLGLLWKL</sequence>
<feature type="region of interest" description="Disordered" evidence="1">
    <location>
        <begin position="1"/>
        <end position="22"/>
    </location>
</feature>
<proteinExistence type="predicted"/>
<dbReference type="EMBL" id="KZ302288">
    <property type="protein sequence ID" value="PFH45801.1"/>
    <property type="molecule type" value="Genomic_DNA"/>
</dbReference>
<protein>
    <submittedName>
        <fullName evidence="2">Uncharacterized protein</fullName>
    </submittedName>
</protein>
<organism evidence="2 3">
    <name type="scientific">Amanita thiersii Skay4041</name>
    <dbReference type="NCBI Taxonomy" id="703135"/>
    <lineage>
        <taxon>Eukaryota</taxon>
        <taxon>Fungi</taxon>
        <taxon>Dikarya</taxon>
        <taxon>Basidiomycota</taxon>
        <taxon>Agaricomycotina</taxon>
        <taxon>Agaricomycetes</taxon>
        <taxon>Agaricomycetidae</taxon>
        <taxon>Agaricales</taxon>
        <taxon>Pluteineae</taxon>
        <taxon>Amanitaceae</taxon>
        <taxon>Amanita</taxon>
    </lineage>
</organism>
<evidence type="ECO:0000256" key="1">
    <source>
        <dbReference type="SAM" id="MobiDB-lite"/>
    </source>
</evidence>
<feature type="compositionally biased region" description="Polar residues" evidence="1">
    <location>
        <begin position="102"/>
        <end position="111"/>
    </location>
</feature>
<gene>
    <name evidence="2" type="ORF">AMATHDRAFT_8645</name>
</gene>
<evidence type="ECO:0000313" key="3">
    <source>
        <dbReference type="Proteomes" id="UP000242287"/>
    </source>
</evidence>
<name>A0A2A9NC15_9AGAR</name>
<keyword evidence="3" id="KW-1185">Reference proteome</keyword>
<dbReference type="Proteomes" id="UP000242287">
    <property type="component" value="Unassembled WGS sequence"/>
</dbReference>
<evidence type="ECO:0000313" key="2">
    <source>
        <dbReference type="EMBL" id="PFH45801.1"/>
    </source>
</evidence>